<dbReference type="EMBL" id="JAKVTW010000008">
    <property type="protein sequence ID" value="MCH4812097.1"/>
    <property type="molecule type" value="Genomic_DNA"/>
</dbReference>
<feature type="region of interest" description="Disordered" evidence="1">
    <location>
        <begin position="63"/>
        <end position="94"/>
    </location>
</feature>
<organism evidence="2 3">
    <name type="scientific">Vreelandella neptunia</name>
    <dbReference type="NCBI Taxonomy" id="115551"/>
    <lineage>
        <taxon>Bacteria</taxon>
        <taxon>Pseudomonadati</taxon>
        <taxon>Pseudomonadota</taxon>
        <taxon>Gammaproteobacteria</taxon>
        <taxon>Oceanospirillales</taxon>
        <taxon>Halomonadaceae</taxon>
        <taxon>Vreelandella</taxon>
    </lineage>
</organism>
<gene>
    <name evidence="2" type="ORF">MLE19_12200</name>
</gene>
<evidence type="ECO:0000256" key="1">
    <source>
        <dbReference type="SAM" id="MobiDB-lite"/>
    </source>
</evidence>
<proteinExistence type="predicted"/>
<sequence length="94" mass="10066">MNKQFVANVTPKEQSIERMVAIIIEELKPAVGAMVDEKLKEAGVGGSAKPDMAANLASKYTLPGSEFEAPDSEAPRASNGRKMPSLMDGYQLPD</sequence>
<protein>
    <submittedName>
        <fullName evidence="2">Uncharacterized protein</fullName>
    </submittedName>
</protein>
<comment type="caution">
    <text evidence="2">The sequence shown here is derived from an EMBL/GenBank/DDBJ whole genome shotgun (WGS) entry which is preliminary data.</text>
</comment>
<accession>A0ABS9S7K8</accession>
<dbReference type="Proteomes" id="UP001320609">
    <property type="component" value="Unassembled WGS sequence"/>
</dbReference>
<dbReference type="RefSeq" id="WP_240718456.1">
    <property type="nucleotide sequence ID" value="NZ_JAKVTW010000008.1"/>
</dbReference>
<evidence type="ECO:0000313" key="3">
    <source>
        <dbReference type="Proteomes" id="UP001320609"/>
    </source>
</evidence>
<keyword evidence="3" id="KW-1185">Reference proteome</keyword>
<name>A0ABS9S7K8_9GAMM</name>
<reference evidence="2 3" key="1">
    <citation type="submission" date="2022-03" db="EMBL/GenBank/DDBJ databases">
        <title>Genomic signatures underlying metal tolerance in selected Arctic bacterial isolates.</title>
        <authorList>
            <person name="Thomas F.A."/>
            <person name="Venkatachalam S."/>
            <person name="Krishnan K.P."/>
        </authorList>
    </citation>
    <scope>NUCLEOTIDE SEQUENCE [LARGE SCALE GENOMIC DNA]</scope>
    <source>
        <strain evidence="2 3">HM116</strain>
    </source>
</reference>
<evidence type="ECO:0000313" key="2">
    <source>
        <dbReference type="EMBL" id="MCH4812097.1"/>
    </source>
</evidence>